<sequence length="295" mass="32634">NETTSKMKNALSSSEKEKPDRTKTIGNTVVANRFVNENGTDSKEEVVTTPKAQDVKQHATVTPTKSLNMEKSEVLINDTAIKKATKEKKSKGEEEEEEEDITESGNRNESENKEHRKLCEKLELTKMTDTTDCNGPMLLVGSPSSPMIPVLVHMTSSSTSLSTKPYTDANAGTTTLLIEEEGEDEEEEEEEEEGKEGEEGNNDGSDDEKERATRNNKINSEKKKQKNNKNSDLPNGSKKQKGTTNNQTKAKIMHKNSGCGPPALHSITINRERSRNPPISPAASQFAKPKFINER</sequence>
<evidence type="ECO:0000256" key="1">
    <source>
        <dbReference type="SAM" id="MobiDB-lite"/>
    </source>
</evidence>
<feature type="compositionally biased region" description="Basic and acidic residues" evidence="1">
    <location>
        <begin position="106"/>
        <end position="115"/>
    </location>
</feature>
<proteinExistence type="predicted"/>
<organism evidence="2 3">
    <name type="scientific">Reticulomyxa filosa</name>
    <dbReference type="NCBI Taxonomy" id="46433"/>
    <lineage>
        <taxon>Eukaryota</taxon>
        <taxon>Sar</taxon>
        <taxon>Rhizaria</taxon>
        <taxon>Retaria</taxon>
        <taxon>Foraminifera</taxon>
        <taxon>Monothalamids</taxon>
        <taxon>Reticulomyxidae</taxon>
        <taxon>Reticulomyxa</taxon>
    </lineage>
</organism>
<accession>X6NBF3</accession>
<evidence type="ECO:0000313" key="3">
    <source>
        <dbReference type="Proteomes" id="UP000023152"/>
    </source>
</evidence>
<reference evidence="2 3" key="1">
    <citation type="journal article" date="2013" name="Curr. Biol.">
        <title>The Genome of the Foraminiferan Reticulomyxa filosa.</title>
        <authorList>
            <person name="Glockner G."/>
            <person name="Hulsmann N."/>
            <person name="Schleicher M."/>
            <person name="Noegel A.A."/>
            <person name="Eichinger L."/>
            <person name="Gallinger C."/>
            <person name="Pawlowski J."/>
            <person name="Sierra R."/>
            <person name="Euteneuer U."/>
            <person name="Pillet L."/>
            <person name="Moustafa A."/>
            <person name="Platzer M."/>
            <person name="Groth M."/>
            <person name="Szafranski K."/>
            <person name="Schliwa M."/>
        </authorList>
    </citation>
    <scope>NUCLEOTIDE SEQUENCE [LARGE SCALE GENOMIC DNA]</scope>
</reference>
<evidence type="ECO:0000313" key="2">
    <source>
        <dbReference type="EMBL" id="ETO23331.1"/>
    </source>
</evidence>
<protein>
    <submittedName>
        <fullName evidence="2">Uncharacterized protein</fullName>
    </submittedName>
</protein>
<feature type="region of interest" description="Disordered" evidence="1">
    <location>
        <begin position="179"/>
        <end position="295"/>
    </location>
</feature>
<keyword evidence="3" id="KW-1185">Reference proteome</keyword>
<feature type="compositionally biased region" description="Polar residues" evidence="1">
    <location>
        <begin position="1"/>
        <end position="13"/>
    </location>
</feature>
<feature type="region of interest" description="Disordered" evidence="1">
    <location>
        <begin position="1"/>
        <end position="26"/>
    </location>
</feature>
<feature type="compositionally biased region" description="Basic and acidic residues" evidence="1">
    <location>
        <begin position="14"/>
        <end position="23"/>
    </location>
</feature>
<dbReference type="Proteomes" id="UP000023152">
    <property type="component" value="Unassembled WGS sequence"/>
</dbReference>
<comment type="caution">
    <text evidence="2">The sequence shown here is derived from an EMBL/GenBank/DDBJ whole genome shotgun (WGS) entry which is preliminary data.</text>
</comment>
<dbReference type="EMBL" id="ASPP01010036">
    <property type="protein sequence ID" value="ETO23331.1"/>
    <property type="molecule type" value="Genomic_DNA"/>
</dbReference>
<feature type="region of interest" description="Disordered" evidence="1">
    <location>
        <begin position="78"/>
        <end position="115"/>
    </location>
</feature>
<feature type="compositionally biased region" description="Acidic residues" evidence="1">
    <location>
        <begin position="179"/>
        <end position="207"/>
    </location>
</feature>
<gene>
    <name evidence="2" type="ORF">RFI_13851</name>
</gene>
<feature type="compositionally biased region" description="Acidic residues" evidence="1">
    <location>
        <begin position="93"/>
        <end position="102"/>
    </location>
</feature>
<feature type="non-terminal residue" evidence="2">
    <location>
        <position position="1"/>
    </location>
</feature>
<name>X6NBF3_RETFI</name>
<dbReference type="AlphaFoldDB" id="X6NBF3"/>